<evidence type="ECO:0000256" key="5">
    <source>
        <dbReference type="ARBA" id="ARBA00022801"/>
    </source>
</evidence>
<dbReference type="InterPro" id="IPR050556">
    <property type="entry name" value="Type_II_TA_system_RNase"/>
</dbReference>
<keyword evidence="2" id="KW-1277">Toxin-antitoxin system</keyword>
<dbReference type="PANTHER" id="PTHR33653:SF1">
    <property type="entry name" value="RIBONUCLEASE VAPC2"/>
    <property type="match status" value="1"/>
</dbReference>
<evidence type="ECO:0000256" key="7">
    <source>
        <dbReference type="ARBA" id="ARBA00038093"/>
    </source>
</evidence>
<dbReference type="InterPro" id="IPR029060">
    <property type="entry name" value="PIN-like_dom_sf"/>
</dbReference>
<keyword evidence="5" id="KW-0378">Hydrolase</keyword>
<evidence type="ECO:0000256" key="4">
    <source>
        <dbReference type="ARBA" id="ARBA00022723"/>
    </source>
</evidence>
<evidence type="ECO:0000256" key="1">
    <source>
        <dbReference type="ARBA" id="ARBA00001946"/>
    </source>
</evidence>
<organism evidence="9 10">
    <name type="scientific">Trueperella bonasi</name>
    <dbReference type="NCBI Taxonomy" id="312286"/>
    <lineage>
        <taxon>Bacteria</taxon>
        <taxon>Bacillati</taxon>
        <taxon>Actinomycetota</taxon>
        <taxon>Actinomycetes</taxon>
        <taxon>Actinomycetales</taxon>
        <taxon>Actinomycetaceae</taxon>
        <taxon>Trueperella</taxon>
    </lineage>
</organism>
<comment type="similarity">
    <text evidence="7">Belongs to the PINc/VapC protein family.</text>
</comment>
<dbReference type="RefSeq" id="WP_307682009.1">
    <property type="nucleotide sequence ID" value="NZ_JAUSQX010000001.1"/>
</dbReference>
<sequence length="133" mass="15026">MDTNVLSDARKKDATALRAWISNQPRLDLAISVITILELERGILSVERRDPVAGRHLRLWLDDQVMPAFEEAIVPVDKDVARQAARLHIPDPMPEMDALIAATAMTHNLTLVTRNVKDFRRTNLPILDPNVPY</sequence>
<keyword evidence="6" id="KW-0460">Magnesium</keyword>
<dbReference type="Gene3D" id="3.40.50.1010">
    <property type="entry name" value="5'-nuclease"/>
    <property type="match status" value="1"/>
</dbReference>
<keyword evidence="10" id="KW-1185">Reference proteome</keyword>
<evidence type="ECO:0000256" key="3">
    <source>
        <dbReference type="ARBA" id="ARBA00022722"/>
    </source>
</evidence>
<evidence type="ECO:0000256" key="6">
    <source>
        <dbReference type="ARBA" id="ARBA00022842"/>
    </source>
</evidence>
<feature type="domain" description="PIN" evidence="8">
    <location>
        <begin position="2"/>
        <end position="122"/>
    </location>
</feature>
<dbReference type="EMBL" id="JAUSQX010000001">
    <property type="protein sequence ID" value="MDP9805748.1"/>
    <property type="molecule type" value="Genomic_DNA"/>
</dbReference>
<accession>A0ABT9NED4</accession>
<evidence type="ECO:0000259" key="8">
    <source>
        <dbReference type="Pfam" id="PF01850"/>
    </source>
</evidence>
<dbReference type="SUPFAM" id="SSF88723">
    <property type="entry name" value="PIN domain-like"/>
    <property type="match status" value="1"/>
</dbReference>
<reference evidence="9 10" key="1">
    <citation type="submission" date="2023-07" db="EMBL/GenBank/DDBJ databases">
        <title>Sequencing the genomes of 1000 actinobacteria strains.</title>
        <authorList>
            <person name="Klenk H.-P."/>
        </authorList>
    </citation>
    <scope>NUCLEOTIDE SEQUENCE [LARGE SCALE GENOMIC DNA]</scope>
    <source>
        <strain evidence="9 10">DSM 17163</strain>
    </source>
</reference>
<dbReference type="PANTHER" id="PTHR33653">
    <property type="entry name" value="RIBONUCLEASE VAPC2"/>
    <property type="match status" value="1"/>
</dbReference>
<dbReference type="Pfam" id="PF01850">
    <property type="entry name" value="PIN"/>
    <property type="match status" value="1"/>
</dbReference>
<gene>
    <name evidence="9" type="ORF">J2S70_000330</name>
</gene>
<comment type="cofactor">
    <cofactor evidence="1">
        <name>Mg(2+)</name>
        <dbReference type="ChEBI" id="CHEBI:18420"/>
    </cofactor>
</comment>
<keyword evidence="4" id="KW-0479">Metal-binding</keyword>
<dbReference type="CDD" id="cd18746">
    <property type="entry name" value="PIN_VapC4-5_FitB-like"/>
    <property type="match status" value="1"/>
</dbReference>
<keyword evidence="3" id="KW-0540">Nuclease</keyword>
<dbReference type="Proteomes" id="UP001243212">
    <property type="component" value="Unassembled WGS sequence"/>
</dbReference>
<dbReference type="InterPro" id="IPR002716">
    <property type="entry name" value="PIN_dom"/>
</dbReference>
<evidence type="ECO:0000313" key="9">
    <source>
        <dbReference type="EMBL" id="MDP9805748.1"/>
    </source>
</evidence>
<evidence type="ECO:0000256" key="2">
    <source>
        <dbReference type="ARBA" id="ARBA00022649"/>
    </source>
</evidence>
<protein>
    <submittedName>
        <fullName evidence="9">Nucleic acid-binding protein</fullName>
    </submittedName>
</protein>
<proteinExistence type="inferred from homology"/>
<name>A0ABT9NED4_9ACTO</name>
<evidence type="ECO:0000313" key="10">
    <source>
        <dbReference type="Proteomes" id="UP001243212"/>
    </source>
</evidence>
<comment type="caution">
    <text evidence="9">The sequence shown here is derived from an EMBL/GenBank/DDBJ whole genome shotgun (WGS) entry which is preliminary data.</text>
</comment>